<evidence type="ECO:0000256" key="3">
    <source>
        <dbReference type="ARBA" id="ARBA00022755"/>
    </source>
</evidence>
<dbReference type="GO" id="GO:0005829">
    <property type="term" value="C:cytosol"/>
    <property type="evidence" value="ECO:0007669"/>
    <property type="project" value="TreeGrafter"/>
</dbReference>
<dbReference type="GO" id="GO:0006189">
    <property type="term" value="P:'de novo' IMP biosynthetic process"/>
    <property type="evidence" value="ECO:0007669"/>
    <property type="project" value="UniProtKB-UniRule"/>
</dbReference>
<dbReference type="Pfam" id="PF00551">
    <property type="entry name" value="Formyl_trans_N"/>
    <property type="match status" value="1"/>
</dbReference>
<reference evidence="9" key="1">
    <citation type="submission" date="2015-10" db="EMBL/GenBank/DDBJ databases">
        <title>Complete Genome Sequence of Aeromonas schubertii strain WL1483.</title>
        <authorList>
            <person name="Liu L."/>
        </authorList>
    </citation>
    <scope>NUCLEOTIDE SEQUENCE [LARGE SCALE GENOMIC DNA]</scope>
    <source>
        <strain evidence="9">WL1483</strain>
    </source>
</reference>
<dbReference type="Gene3D" id="3.40.50.170">
    <property type="entry name" value="Formyl transferase, N-terminal domain"/>
    <property type="match status" value="1"/>
</dbReference>
<feature type="binding site" evidence="6">
    <location>
        <begin position="90"/>
        <end position="93"/>
    </location>
    <ligand>
        <name>(6R)-10-formyltetrahydrofolate</name>
        <dbReference type="ChEBI" id="CHEBI:195366"/>
    </ligand>
</feature>
<proteinExistence type="inferred from homology"/>
<feature type="domain" description="Formyl transferase N-terminal" evidence="7">
    <location>
        <begin position="2"/>
        <end position="182"/>
    </location>
</feature>
<dbReference type="PROSITE" id="PS00373">
    <property type="entry name" value="GART"/>
    <property type="match status" value="1"/>
</dbReference>
<keyword evidence="3 6" id="KW-0658">Purine biosynthesis</keyword>
<dbReference type="NCBIfam" id="TIGR00639">
    <property type="entry name" value="PurN"/>
    <property type="match status" value="1"/>
</dbReference>
<feature type="binding site" evidence="6">
    <location>
        <begin position="12"/>
        <end position="14"/>
    </location>
    <ligand>
        <name>N(1)-(5-phospho-beta-D-ribosyl)glycinamide</name>
        <dbReference type="ChEBI" id="CHEBI:143788"/>
    </ligand>
</feature>
<dbReference type="EMBL" id="CP013067">
    <property type="protein sequence ID" value="ALP41624.1"/>
    <property type="molecule type" value="Genomic_DNA"/>
</dbReference>
<evidence type="ECO:0000256" key="2">
    <source>
        <dbReference type="ARBA" id="ARBA00022679"/>
    </source>
</evidence>
<dbReference type="PANTHER" id="PTHR43369:SF2">
    <property type="entry name" value="PHOSPHORIBOSYLGLYCINAMIDE FORMYLTRANSFERASE"/>
    <property type="match status" value="1"/>
</dbReference>
<accession>A0A0S2SIV5</accession>
<evidence type="ECO:0000256" key="5">
    <source>
        <dbReference type="ARBA" id="ARBA00047664"/>
    </source>
</evidence>
<dbReference type="UniPathway" id="UPA00074">
    <property type="reaction ID" value="UER00126"/>
</dbReference>
<dbReference type="InterPro" id="IPR002376">
    <property type="entry name" value="Formyl_transf_N"/>
</dbReference>
<evidence type="ECO:0000256" key="6">
    <source>
        <dbReference type="HAMAP-Rule" id="MF_01930"/>
    </source>
</evidence>
<feature type="site" description="Raises pKa of active site His" evidence="6">
    <location>
        <position position="145"/>
    </location>
</feature>
<dbReference type="SUPFAM" id="SSF53328">
    <property type="entry name" value="Formyltransferase"/>
    <property type="match status" value="1"/>
</dbReference>
<dbReference type="AlphaFoldDB" id="A0A0S2SIV5"/>
<dbReference type="RefSeq" id="WP_060586807.1">
    <property type="nucleotide sequence ID" value="NZ_CP013067.1"/>
</dbReference>
<organism evidence="8 9">
    <name type="scientific">Aeromonas schubertii</name>
    <dbReference type="NCBI Taxonomy" id="652"/>
    <lineage>
        <taxon>Bacteria</taxon>
        <taxon>Pseudomonadati</taxon>
        <taxon>Pseudomonadota</taxon>
        <taxon>Gammaproteobacteria</taxon>
        <taxon>Aeromonadales</taxon>
        <taxon>Aeromonadaceae</taxon>
        <taxon>Aeromonas</taxon>
    </lineage>
</organism>
<dbReference type="KEGG" id="asr:WL1483_2205"/>
<dbReference type="HAMAP" id="MF_01930">
    <property type="entry name" value="PurN"/>
    <property type="match status" value="1"/>
</dbReference>
<comment type="function">
    <text evidence="6">Catalyzes the transfer of a formyl group from 10-formyltetrahydrofolate to 5-phospho-ribosyl-glycinamide (GAR), producing 5-phospho-ribosyl-N-formylglycinamide (FGAR) and tetrahydrofolate.</text>
</comment>
<dbReference type="Proteomes" id="UP000058114">
    <property type="component" value="Chromosome"/>
</dbReference>
<evidence type="ECO:0000313" key="8">
    <source>
        <dbReference type="EMBL" id="ALP41624.1"/>
    </source>
</evidence>
<gene>
    <name evidence="6 8" type="primary">purN</name>
    <name evidence="8" type="ORF">WL1483_2205</name>
</gene>
<comment type="pathway">
    <text evidence="1 6">Purine metabolism; IMP biosynthesis via de novo pathway; N(2)-formyl-N(1)-(5-phospho-D-ribosyl)glycinamide from N(1)-(5-phospho-D-ribosyl)glycinamide (10-formyl THF route): step 1/1.</text>
</comment>
<dbReference type="InterPro" id="IPR001555">
    <property type="entry name" value="GART_AS"/>
</dbReference>
<evidence type="ECO:0000313" key="9">
    <source>
        <dbReference type="Proteomes" id="UP000058114"/>
    </source>
</evidence>
<dbReference type="CDD" id="cd08645">
    <property type="entry name" value="FMT_core_GART"/>
    <property type="match status" value="1"/>
</dbReference>
<dbReference type="PANTHER" id="PTHR43369">
    <property type="entry name" value="PHOSPHORIBOSYLGLYCINAMIDE FORMYLTRANSFERASE"/>
    <property type="match status" value="1"/>
</dbReference>
<name>A0A0S2SIV5_9GAMM</name>
<dbReference type="PATRIC" id="fig|652.5.peg.2819"/>
<feature type="binding site" evidence="6">
    <location>
        <position position="65"/>
    </location>
    <ligand>
        <name>(6R)-10-formyltetrahydrofolate</name>
        <dbReference type="ChEBI" id="CHEBI:195366"/>
    </ligand>
</feature>
<evidence type="ECO:0000259" key="7">
    <source>
        <dbReference type="Pfam" id="PF00551"/>
    </source>
</evidence>
<keyword evidence="2 6" id="KW-0808">Transferase</keyword>
<dbReference type="InterPro" id="IPR036477">
    <property type="entry name" value="Formyl_transf_N_sf"/>
</dbReference>
<feature type="binding site" evidence="6">
    <location>
        <position position="107"/>
    </location>
    <ligand>
        <name>(6R)-10-formyltetrahydrofolate</name>
        <dbReference type="ChEBI" id="CHEBI:195366"/>
    </ligand>
</feature>
<dbReference type="GO" id="GO:0004644">
    <property type="term" value="F:phosphoribosylglycinamide formyltransferase activity"/>
    <property type="evidence" value="ECO:0007669"/>
    <property type="project" value="UniProtKB-UniRule"/>
</dbReference>
<comment type="similarity">
    <text evidence="4 6">Belongs to the GART family.</text>
</comment>
<protein>
    <recommendedName>
        <fullName evidence="6">Phosphoribosylglycinamide formyltransferase</fullName>
        <ecNumber evidence="6">2.1.2.2</ecNumber>
    </recommendedName>
    <alternativeName>
        <fullName evidence="6">5'-phosphoribosylglycinamide transformylase</fullName>
    </alternativeName>
    <alternativeName>
        <fullName evidence="6">GAR transformylase</fullName>
        <shortName evidence="6">GART</shortName>
    </alternativeName>
</protein>
<evidence type="ECO:0000256" key="1">
    <source>
        <dbReference type="ARBA" id="ARBA00005054"/>
    </source>
</evidence>
<feature type="active site" description="Proton donor" evidence="6">
    <location>
        <position position="109"/>
    </location>
</feature>
<evidence type="ECO:0000256" key="4">
    <source>
        <dbReference type="ARBA" id="ARBA00038440"/>
    </source>
</evidence>
<dbReference type="InterPro" id="IPR004607">
    <property type="entry name" value="GART"/>
</dbReference>
<comment type="catalytic activity">
    <reaction evidence="5 6">
        <text>N(1)-(5-phospho-beta-D-ribosyl)glycinamide + (6R)-10-formyltetrahydrofolate = N(2)-formyl-N(1)-(5-phospho-beta-D-ribosyl)glycinamide + (6S)-5,6,7,8-tetrahydrofolate + H(+)</text>
        <dbReference type="Rhea" id="RHEA:15053"/>
        <dbReference type="ChEBI" id="CHEBI:15378"/>
        <dbReference type="ChEBI" id="CHEBI:57453"/>
        <dbReference type="ChEBI" id="CHEBI:143788"/>
        <dbReference type="ChEBI" id="CHEBI:147286"/>
        <dbReference type="ChEBI" id="CHEBI:195366"/>
        <dbReference type="EC" id="2.1.2.2"/>
    </reaction>
</comment>
<dbReference type="EC" id="2.1.2.2" evidence="6"/>
<reference evidence="8 9" key="2">
    <citation type="journal article" date="2016" name="Genome Announc.">
        <title>Complete Genome Sequence of the Highly Virulent Aeromonas schubertii Strain WL1483, Isolated from Diseased Snakehead Fish (Channa argus) in China.</title>
        <authorList>
            <person name="Liu L."/>
            <person name="Li N."/>
            <person name="Zhang D."/>
            <person name="Fu X."/>
            <person name="Shi C."/>
            <person name="Lin Q."/>
            <person name="Hao G."/>
        </authorList>
    </citation>
    <scope>NUCLEOTIDE SEQUENCE [LARGE SCALE GENOMIC DNA]</scope>
    <source>
        <strain evidence="8 9">WL1483</strain>
    </source>
</reference>
<sequence>MKRILVLISGNGSNLQAILDACQAGRIAGEVVAVVSNKGEAYGLTRAREAGCATEVVAAADFADRESYDAALGELVAGYRPDLIVMAGFMRILSPGFITRFRGRMLNIHPSLLPKYQGLHTHRRAIEAGETEHGTSVHFVTEELDGGPVVLQARVPIFEDDSEEEVAARVQVQEHAIYPLVVSWFCMGRLVMMHDKALMDGEPLGPAGYASE</sequence>